<gene>
    <name evidence="1" type="primary">13</name>
    <name evidence="1" type="ORF">SEA_CUMBERBATCH_13</name>
</gene>
<dbReference type="RefSeq" id="YP_010756423.1">
    <property type="nucleotide sequence ID" value="NC_073488.1"/>
</dbReference>
<dbReference type="GeneID" id="80026182"/>
<reference evidence="1 2" key="1">
    <citation type="submission" date="2020-05" db="EMBL/GenBank/DDBJ databases">
        <authorList>
            <person name="Laub-Tracy J.R."/>
            <person name="Muniz M.L."/>
            <person name="Winchester L."/>
            <person name="Maneekul J."/>
            <person name="Nayek S."/>
            <person name="Hughes L.E."/>
            <person name="Garlena R.A."/>
            <person name="Russell D.A."/>
            <person name="Pope W.H."/>
            <person name="Jacobs-Sera D."/>
            <person name="Hatfull G.F."/>
        </authorList>
    </citation>
    <scope>NUCLEOTIDE SEQUENCE [LARGE SCALE GENOMIC DNA]</scope>
</reference>
<dbReference type="Proteomes" id="UP000509231">
    <property type="component" value="Segment"/>
</dbReference>
<name>A0A6M9Z5L7_9CAUD</name>
<dbReference type="InterPro" id="IPR024411">
    <property type="entry name" value="Tail_terminator_phage"/>
</dbReference>
<sequence length="144" mass="15672">MSYTTDIVEGLAELLDEQGLGTYGPPDEPYPSDGTAIVIGFMPAAPDPVICLTPYPVEDTGGTDAITAVQVRMRAGRDPRKVYALADAVLSLLHGREHFRLRGVPVALMWRQSEAQLGLDSNGRMEMSANYYARTTRPGPNAYE</sequence>
<evidence type="ECO:0000313" key="1">
    <source>
        <dbReference type="EMBL" id="QKN87655.1"/>
    </source>
</evidence>
<dbReference type="Pfam" id="PF12691">
    <property type="entry name" value="Phage_tail_terminator_6"/>
    <property type="match status" value="1"/>
</dbReference>
<evidence type="ECO:0000313" key="2">
    <source>
        <dbReference type="Proteomes" id="UP000509231"/>
    </source>
</evidence>
<protein>
    <recommendedName>
        <fullName evidence="3">Tail terminator</fullName>
    </recommendedName>
</protein>
<keyword evidence="2" id="KW-1185">Reference proteome</keyword>
<dbReference type="EMBL" id="MT451982">
    <property type="protein sequence ID" value="QKN87655.1"/>
    <property type="molecule type" value="Genomic_DNA"/>
</dbReference>
<accession>A0A6M9Z5L7</accession>
<dbReference type="KEGG" id="vg:80026182"/>
<proteinExistence type="predicted"/>
<organism evidence="1 2">
    <name type="scientific">Streptomyces phage Cumberbatch</name>
    <dbReference type="NCBI Taxonomy" id="2736271"/>
    <lineage>
        <taxon>Viruses</taxon>
        <taxon>Duplodnaviria</taxon>
        <taxon>Heunggongvirae</taxon>
        <taxon>Uroviricota</taxon>
        <taxon>Caudoviricetes</taxon>
        <taxon>Ignaciovirus</taxon>
        <taxon>Ignaciovirus cumberbatch</taxon>
    </lineage>
</organism>
<evidence type="ECO:0008006" key="3">
    <source>
        <dbReference type="Google" id="ProtNLM"/>
    </source>
</evidence>